<dbReference type="Gene3D" id="3.40.1350.10">
    <property type="match status" value="1"/>
</dbReference>
<keyword evidence="3" id="KW-0255">Endonuclease</keyword>
<feature type="transmembrane region" description="Helical" evidence="1">
    <location>
        <begin position="36"/>
        <end position="53"/>
    </location>
</feature>
<dbReference type="InterPro" id="IPR007560">
    <property type="entry name" value="Restrct_endonuc_IV_Mrr"/>
</dbReference>
<organism evidence="3 4">
    <name type="scientific">Paenibacillus planticolens</name>
    <dbReference type="NCBI Taxonomy" id="2654976"/>
    <lineage>
        <taxon>Bacteria</taxon>
        <taxon>Bacillati</taxon>
        <taxon>Bacillota</taxon>
        <taxon>Bacilli</taxon>
        <taxon>Bacillales</taxon>
        <taxon>Paenibacillaceae</taxon>
        <taxon>Paenibacillus</taxon>
    </lineage>
</organism>
<evidence type="ECO:0000256" key="1">
    <source>
        <dbReference type="SAM" id="Phobius"/>
    </source>
</evidence>
<keyword evidence="3" id="KW-0378">Hydrolase</keyword>
<dbReference type="Pfam" id="PF04471">
    <property type="entry name" value="Mrr_cat"/>
    <property type="match status" value="1"/>
</dbReference>
<keyword evidence="4" id="KW-1185">Reference proteome</keyword>
<dbReference type="SUPFAM" id="SSF52980">
    <property type="entry name" value="Restriction endonuclease-like"/>
    <property type="match status" value="1"/>
</dbReference>
<feature type="transmembrane region" description="Helical" evidence="1">
    <location>
        <begin position="12"/>
        <end position="30"/>
    </location>
</feature>
<keyword evidence="1" id="KW-0812">Transmembrane</keyword>
<dbReference type="GO" id="GO:0004519">
    <property type="term" value="F:endonuclease activity"/>
    <property type="evidence" value="ECO:0007669"/>
    <property type="project" value="UniProtKB-KW"/>
</dbReference>
<feature type="domain" description="Restriction endonuclease type IV Mrr" evidence="2">
    <location>
        <begin position="69"/>
        <end position="174"/>
    </location>
</feature>
<comment type="caution">
    <text evidence="3">The sequence shown here is derived from an EMBL/GenBank/DDBJ whole genome shotgun (WGS) entry which is preliminary data.</text>
</comment>
<keyword evidence="1" id="KW-1133">Transmembrane helix</keyword>
<reference evidence="3 4" key="1">
    <citation type="submission" date="2019-10" db="EMBL/GenBank/DDBJ databases">
        <title>Description of Paenibacillus pedi sp. nov.</title>
        <authorList>
            <person name="Carlier A."/>
            <person name="Qi S."/>
        </authorList>
    </citation>
    <scope>NUCLEOTIDE SEQUENCE [LARGE SCALE GENOMIC DNA]</scope>
    <source>
        <strain evidence="3 4">LMG 31457</strain>
    </source>
</reference>
<evidence type="ECO:0000313" key="3">
    <source>
        <dbReference type="EMBL" id="NOU99328.1"/>
    </source>
</evidence>
<name>A0ABX1ZKM0_9BACL</name>
<keyword evidence="3" id="KW-0540">Nuclease</keyword>
<dbReference type="RefSeq" id="WP_171682183.1">
    <property type="nucleotide sequence ID" value="NZ_WHNZ01000012.1"/>
</dbReference>
<dbReference type="InterPro" id="IPR052906">
    <property type="entry name" value="Type_IV_Methyl-Rstrct_Enzyme"/>
</dbReference>
<dbReference type="PANTHER" id="PTHR30015">
    <property type="entry name" value="MRR RESTRICTION SYSTEM PROTEIN"/>
    <property type="match status" value="1"/>
</dbReference>
<dbReference type="PANTHER" id="PTHR30015:SF6">
    <property type="entry name" value="SLL1429 PROTEIN"/>
    <property type="match status" value="1"/>
</dbReference>
<keyword evidence="1" id="KW-0472">Membrane</keyword>
<dbReference type="EMBL" id="WHNZ01000012">
    <property type="protein sequence ID" value="NOU99328.1"/>
    <property type="molecule type" value="Genomic_DNA"/>
</dbReference>
<proteinExistence type="predicted"/>
<dbReference type="Proteomes" id="UP000618579">
    <property type="component" value="Unassembled WGS sequence"/>
</dbReference>
<evidence type="ECO:0000259" key="2">
    <source>
        <dbReference type="Pfam" id="PF04471"/>
    </source>
</evidence>
<gene>
    <name evidence="3" type="ORF">GC097_04720</name>
</gene>
<accession>A0ABX1ZKM0</accession>
<dbReference type="InterPro" id="IPR011335">
    <property type="entry name" value="Restrct_endonuc-II-like"/>
</dbReference>
<sequence length="205" mass="23661">MVRRKSKSRKKFKTDVSFLVALGFVALVMIQLYWKMILVAVLVIGISYFLWRASKRCRNLVINASIDDLDRMTGIEFEQFLGRFFNAQGYKVTITPPSGDFGADLVLKKDRKSIAVQAKRYTGKVGVDALQQVLGGRDYYGCGKSKVITNSYFTKQAVQFAQRTNIELWDRARLGAEIYEMSRITQPGRTYLYMQWLQRARNKLR</sequence>
<protein>
    <submittedName>
        <fullName evidence="3">Restriction endonuclease</fullName>
    </submittedName>
</protein>
<evidence type="ECO:0000313" key="4">
    <source>
        <dbReference type="Proteomes" id="UP000618579"/>
    </source>
</evidence>
<dbReference type="InterPro" id="IPR011856">
    <property type="entry name" value="tRNA_endonuc-like_dom_sf"/>
</dbReference>